<dbReference type="Pfam" id="PF16571">
    <property type="entry name" value="FBP_C"/>
    <property type="match status" value="1"/>
</dbReference>
<keyword evidence="2" id="KW-0862">Zinc</keyword>
<reference evidence="2 3" key="1">
    <citation type="submission" date="2018-08" db="EMBL/GenBank/DDBJ databases">
        <title>Genomic Encyclopedia of Archaeal and Bacterial Type Strains, Phase II (KMG-II): from individual species to whole genera.</title>
        <authorList>
            <person name="Goeker M."/>
        </authorList>
    </citation>
    <scope>NUCLEOTIDE SEQUENCE [LARGE SCALE GENOMIC DNA]</scope>
    <source>
        <strain evidence="2 3">DSM 45791</strain>
    </source>
</reference>
<gene>
    <name evidence="2" type="ORF">BCF44_11587</name>
</gene>
<keyword evidence="3" id="KW-1185">Reference proteome</keyword>
<evidence type="ECO:0000259" key="1">
    <source>
        <dbReference type="Pfam" id="PF16571"/>
    </source>
</evidence>
<feature type="domain" description="Elongation factor G-binding protein C-terminal treble-clef zinc-finger" evidence="1">
    <location>
        <begin position="13"/>
        <end position="165"/>
    </location>
</feature>
<dbReference type="InterPro" id="IPR032330">
    <property type="entry name" value="EF-G-binding_C"/>
</dbReference>
<evidence type="ECO:0000313" key="2">
    <source>
        <dbReference type="EMBL" id="REH37083.1"/>
    </source>
</evidence>
<dbReference type="EMBL" id="QUNO01000015">
    <property type="protein sequence ID" value="REH37083.1"/>
    <property type="molecule type" value="Genomic_DNA"/>
</dbReference>
<proteinExistence type="predicted"/>
<accession>A0A3E0H201</accession>
<evidence type="ECO:0000313" key="3">
    <source>
        <dbReference type="Proteomes" id="UP000256269"/>
    </source>
</evidence>
<comment type="caution">
    <text evidence="2">The sequence shown here is derived from an EMBL/GenBank/DDBJ whole genome shotgun (WGS) entry which is preliminary data.</text>
</comment>
<organism evidence="2 3">
    <name type="scientific">Kutzneria buriramensis</name>
    <dbReference type="NCBI Taxonomy" id="1045776"/>
    <lineage>
        <taxon>Bacteria</taxon>
        <taxon>Bacillati</taxon>
        <taxon>Actinomycetota</taxon>
        <taxon>Actinomycetes</taxon>
        <taxon>Pseudonocardiales</taxon>
        <taxon>Pseudonocardiaceae</taxon>
        <taxon>Kutzneria</taxon>
    </lineage>
</organism>
<dbReference type="Proteomes" id="UP000256269">
    <property type="component" value="Unassembled WGS sequence"/>
</dbReference>
<dbReference type="GO" id="GO:0008270">
    <property type="term" value="F:zinc ion binding"/>
    <property type="evidence" value="ECO:0007669"/>
    <property type="project" value="UniProtKB-KW"/>
</dbReference>
<name>A0A3E0H201_9PSEU</name>
<sequence>MIGGVEAMDEGAIRASFVNCSKGEARRLSLPAKLADVDWDDLDFLGWRDPKAPSNAYLVLPREGRLVGLAMRAATPNASQLKRSLCALCMTTHAASDVTLFAARRTGNAGKLGNTVGTYICADLACSLYLRGKRKPSTPNFKPSSTVDEDVTRMMASLNKFVDEVLTDNA</sequence>
<dbReference type="AlphaFoldDB" id="A0A3E0H201"/>
<keyword evidence="2" id="KW-0479">Metal-binding</keyword>
<dbReference type="RefSeq" id="WP_281283185.1">
    <property type="nucleotide sequence ID" value="NZ_CP144375.1"/>
</dbReference>
<keyword evidence="2" id="KW-0863">Zinc-finger</keyword>
<protein>
    <submittedName>
        <fullName evidence="2">Treble-clef zinc-finger protein</fullName>
    </submittedName>
</protein>